<dbReference type="PROSITE" id="PS50011">
    <property type="entry name" value="PROTEIN_KINASE_DOM"/>
    <property type="match status" value="1"/>
</dbReference>
<keyword evidence="1" id="KW-0547">Nucleotide-binding</keyword>
<dbReference type="EMBL" id="JACJPY010000001">
    <property type="protein sequence ID" value="MBD2148593.1"/>
    <property type="molecule type" value="Genomic_DNA"/>
</dbReference>
<dbReference type="InterPro" id="IPR000719">
    <property type="entry name" value="Prot_kinase_dom"/>
</dbReference>
<dbReference type="PANTHER" id="PTHR24363">
    <property type="entry name" value="SERINE/THREONINE PROTEIN KINASE"/>
    <property type="match status" value="1"/>
</dbReference>
<dbReference type="PROSITE" id="PS00108">
    <property type="entry name" value="PROTEIN_KINASE_ST"/>
    <property type="match status" value="1"/>
</dbReference>
<dbReference type="InterPro" id="IPR011009">
    <property type="entry name" value="Kinase-like_dom_sf"/>
</dbReference>
<keyword evidence="5" id="KW-0418">Kinase</keyword>
<evidence type="ECO:0000256" key="1">
    <source>
        <dbReference type="ARBA" id="ARBA00022741"/>
    </source>
</evidence>
<sequence>MTTLQPQAIIQKRYQLEQRLGQNAGRETWLAQDLERGQELVVVKFLAFGGNVQWDDLKLFEREAQILQQLDHPRIPKYRDYFAIDGQNLWFGLVQEYIAGVSLKDCVSNGQKFSETQVQKMAIAILGILSYLHELNPPVLHRDVKPSNLILSGDINSDGQIYLVDFGAAQDRASIEGKSFTVVGTYGYAPMEQYGGRAVAASDLYALGATMIYLLTGVNPADLPQDEDCRIMFRDRTSASLHLVKWIQNLIEPNVKKRYPTAKIALEKLHQKELIAAPAPRPTPLRTHLPQRSRRIYPPEYTKIQLEEEAGKLKIIIPSHPLPLFILLLVMGLITLVFGNVTGYLWAIMLFGSVGLLWQVIFTIVSLFLLQKLLNTLTKTSLEINDLGITLSRSIFGRCYWSKKSQSPRESFYAEPEWIMMQKHLNNNFFGWLIWLSSYKNDDNSIKSNVKLFIGEDHYLLSTRNMRPTEVNWLIDVINNFQRNI</sequence>
<name>A0A926Z4I5_9CYAN</name>
<feature type="domain" description="Protein kinase" evidence="4">
    <location>
        <begin position="14"/>
        <end position="273"/>
    </location>
</feature>
<gene>
    <name evidence="5" type="ORF">H6F44_00390</name>
</gene>
<dbReference type="AlphaFoldDB" id="A0A926Z4I5"/>
<keyword evidence="3" id="KW-0472">Membrane</keyword>
<keyword evidence="3" id="KW-1133">Transmembrane helix</keyword>
<accession>A0A926Z4I5</accession>
<dbReference type="Gene3D" id="1.10.510.10">
    <property type="entry name" value="Transferase(Phosphotransferase) domain 1"/>
    <property type="match status" value="1"/>
</dbReference>
<keyword evidence="5" id="KW-0723">Serine/threonine-protein kinase</keyword>
<reference evidence="5" key="2">
    <citation type="submission" date="2020-08" db="EMBL/GenBank/DDBJ databases">
        <authorList>
            <person name="Chen M."/>
            <person name="Teng W."/>
            <person name="Zhao L."/>
            <person name="Hu C."/>
            <person name="Zhou Y."/>
            <person name="Han B."/>
            <person name="Song L."/>
            <person name="Shu W."/>
        </authorList>
    </citation>
    <scope>NUCLEOTIDE SEQUENCE</scope>
    <source>
        <strain evidence="5">FACHB-1277</strain>
    </source>
</reference>
<organism evidence="5 6">
    <name type="scientific">Pseudanabaena cinerea FACHB-1277</name>
    <dbReference type="NCBI Taxonomy" id="2949581"/>
    <lineage>
        <taxon>Bacteria</taxon>
        <taxon>Bacillati</taxon>
        <taxon>Cyanobacteriota</taxon>
        <taxon>Cyanophyceae</taxon>
        <taxon>Pseudanabaenales</taxon>
        <taxon>Pseudanabaenaceae</taxon>
        <taxon>Pseudanabaena</taxon>
        <taxon>Pseudanabaena cinerea</taxon>
    </lineage>
</organism>
<keyword evidence="5" id="KW-0808">Transferase</keyword>
<dbReference type="RefSeq" id="WP_190348935.1">
    <property type="nucleotide sequence ID" value="NZ_JACJPY010000001.1"/>
</dbReference>
<dbReference type="CDD" id="cd14014">
    <property type="entry name" value="STKc_PknB_like"/>
    <property type="match status" value="1"/>
</dbReference>
<evidence type="ECO:0000256" key="3">
    <source>
        <dbReference type="SAM" id="Phobius"/>
    </source>
</evidence>
<dbReference type="InterPro" id="IPR008271">
    <property type="entry name" value="Ser/Thr_kinase_AS"/>
</dbReference>
<protein>
    <submittedName>
        <fullName evidence="5">Serine/threonine protein kinase</fullName>
    </submittedName>
</protein>
<keyword evidence="2" id="KW-0067">ATP-binding</keyword>
<reference evidence="5" key="1">
    <citation type="journal article" date="2015" name="ISME J.">
        <title>Draft Genome Sequence of Streptomyces incarnatus NRRL8089, which Produces the Nucleoside Antibiotic Sinefungin.</title>
        <authorList>
            <person name="Oshima K."/>
            <person name="Hattori M."/>
            <person name="Shimizu H."/>
            <person name="Fukuda K."/>
            <person name="Nemoto M."/>
            <person name="Inagaki K."/>
            <person name="Tamura T."/>
        </authorList>
    </citation>
    <scope>NUCLEOTIDE SEQUENCE</scope>
    <source>
        <strain evidence="5">FACHB-1277</strain>
    </source>
</reference>
<evidence type="ECO:0000313" key="5">
    <source>
        <dbReference type="EMBL" id="MBD2148593.1"/>
    </source>
</evidence>
<dbReference type="Proteomes" id="UP000631421">
    <property type="component" value="Unassembled WGS sequence"/>
</dbReference>
<feature type="transmembrane region" description="Helical" evidence="3">
    <location>
        <begin position="322"/>
        <end position="339"/>
    </location>
</feature>
<dbReference type="SUPFAM" id="SSF56112">
    <property type="entry name" value="Protein kinase-like (PK-like)"/>
    <property type="match status" value="1"/>
</dbReference>
<evidence type="ECO:0000256" key="2">
    <source>
        <dbReference type="ARBA" id="ARBA00022840"/>
    </source>
</evidence>
<feature type="transmembrane region" description="Helical" evidence="3">
    <location>
        <begin position="345"/>
        <end position="370"/>
    </location>
</feature>
<dbReference type="GO" id="GO:0005524">
    <property type="term" value="F:ATP binding"/>
    <property type="evidence" value="ECO:0007669"/>
    <property type="project" value="UniProtKB-KW"/>
</dbReference>
<evidence type="ECO:0000313" key="6">
    <source>
        <dbReference type="Proteomes" id="UP000631421"/>
    </source>
</evidence>
<dbReference type="GO" id="GO:0004674">
    <property type="term" value="F:protein serine/threonine kinase activity"/>
    <property type="evidence" value="ECO:0007669"/>
    <property type="project" value="UniProtKB-KW"/>
</dbReference>
<keyword evidence="6" id="KW-1185">Reference proteome</keyword>
<dbReference type="Pfam" id="PF00069">
    <property type="entry name" value="Pkinase"/>
    <property type="match status" value="1"/>
</dbReference>
<keyword evidence="3" id="KW-0812">Transmembrane</keyword>
<dbReference type="SMART" id="SM00220">
    <property type="entry name" value="S_TKc"/>
    <property type="match status" value="1"/>
</dbReference>
<dbReference type="PANTHER" id="PTHR24363:SF7">
    <property type="entry name" value="SERINE_THREONINE-PROTEIN KINASE-LIKE PROTEIN E"/>
    <property type="match status" value="1"/>
</dbReference>
<proteinExistence type="predicted"/>
<evidence type="ECO:0000259" key="4">
    <source>
        <dbReference type="PROSITE" id="PS50011"/>
    </source>
</evidence>
<comment type="caution">
    <text evidence="5">The sequence shown here is derived from an EMBL/GenBank/DDBJ whole genome shotgun (WGS) entry which is preliminary data.</text>
</comment>